<evidence type="ECO:0000313" key="1">
    <source>
        <dbReference type="EMBL" id="CAB4183051.1"/>
    </source>
</evidence>
<evidence type="ECO:0000313" key="2">
    <source>
        <dbReference type="EMBL" id="CAB4212832.1"/>
    </source>
</evidence>
<evidence type="ECO:0000313" key="3">
    <source>
        <dbReference type="EMBL" id="CAB5228310.1"/>
    </source>
</evidence>
<accession>A0A6J5QNF1</accession>
<sequence length="224" mass="24607">MHWYMDYITPVELSSSDEGISPNPPAGYVLTSSDIYPLGEIDSYTYASYADDPMWADDYYYLDEVGYDGNYPWKSYKVVAIGNGGSTAVQTVQPAGTTMSDVFATFGSTYAKFYATGTTYDNSTNGSHPSFEIRSCPEYGTYIETLETGVDWTIQITLESLGTPYSLRVGTHDIISVTDGACGTESIGDNFTPEPADTLLYDETISSYYYYSDGAGGYYSTFYG</sequence>
<gene>
    <name evidence="1" type="ORF">UFOVP1086_36</name>
    <name evidence="2" type="ORF">UFOVP1440_36</name>
    <name evidence="3" type="ORF">UFOVP1533_36</name>
</gene>
<dbReference type="EMBL" id="LR797384">
    <property type="protein sequence ID" value="CAB4212832.1"/>
    <property type="molecule type" value="Genomic_DNA"/>
</dbReference>
<protein>
    <submittedName>
        <fullName evidence="1">Uncharacterized protein</fullName>
    </submittedName>
</protein>
<organism evidence="1">
    <name type="scientific">uncultured Caudovirales phage</name>
    <dbReference type="NCBI Taxonomy" id="2100421"/>
    <lineage>
        <taxon>Viruses</taxon>
        <taxon>Duplodnaviria</taxon>
        <taxon>Heunggongvirae</taxon>
        <taxon>Uroviricota</taxon>
        <taxon>Caudoviricetes</taxon>
        <taxon>Peduoviridae</taxon>
        <taxon>Maltschvirus</taxon>
        <taxon>Maltschvirus maltsch</taxon>
    </lineage>
</organism>
<name>A0A6J5QNF1_9CAUD</name>
<dbReference type="EMBL" id="LR798388">
    <property type="protein sequence ID" value="CAB5228310.1"/>
    <property type="molecule type" value="Genomic_DNA"/>
</dbReference>
<proteinExistence type="predicted"/>
<dbReference type="EMBL" id="LR797027">
    <property type="protein sequence ID" value="CAB4183051.1"/>
    <property type="molecule type" value="Genomic_DNA"/>
</dbReference>
<reference evidence="1" key="1">
    <citation type="submission" date="2020-05" db="EMBL/GenBank/DDBJ databases">
        <authorList>
            <person name="Chiriac C."/>
            <person name="Salcher M."/>
            <person name="Ghai R."/>
            <person name="Kavagutti S V."/>
        </authorList>
    </citation>
    <scope>NUCLEOTIDE SEQUENCE</scope>
</reference>